<name>A0A090X6C2_9FLAO</name>
<dbReference type="AlphaFoldDB" id="A0A090X6C2"/>
<dbReference type="Proteomes" id="UP000029643">
    <property type="component" value="Unassembled WGS sequence"/>
</dbReference>
<evidence type="ECO:0000313" key="1">
    <source>
        <dbReference type="EMBL" id="GAL81027.1"/>
    </source>
</evidence>
<protein>
    <submittedName>
        <fullName evidence="1">Uncharacterized protein</fullName>
    </submittedName>
</protein>
<dbReference type="RefSeq" id="WP_262480831.1">
    <property type="nucleotide sequence ID" value="NZ_BBNU01000013.1"/>
</dbReference>
<reference evidence="1 2" key="1">
    <citation type="journal article" date="2014" name="Genome Announc.">
        <title>Draft Genome Sequences of Marine Flavobacterium Algibacter lectus Strains SS8 and NR4.</title>
        <authorList>
            <person name="Takatani N."/>
            <person name="Nakanishi M."/>
            <person name="Meirelles P."/>
            <person name="Mino S."/>
            <person name="Suda W."/>
            <person name="Oshima K."/>
            <person name="Hattori M."/>
            <person name="Ohkuma M."/>
            <person name="Hosokawa M."/>
            <person name="Miyashita K."/>
            <person name="Thompson F.L."/>
            <person name="Niwa A."/>
            <person name="Sawabe T."/>
            <person name="Sawabe T."/>
        </authorList>
    </citation>
    <scope>NUCLEOTIDE SEQUENCE [LARGE SCALE GENOMIC DNA]</scope>
    <source>
        <strain evidence="2">JCM19274</strain>
    </source>
</reference>
<sequence length="40" mass="4812">MNKKRDGTKELKVRNEKSKQIDDDLPQIAKAYYKFINKKK</sequence>
<organism evidence="1 2">
    <name type="scientific">Algibacter lectus</name>
    <dbReference type="NCBI Taxonomy" id="221126"/>
    <lineage>
        <taxon>Bacteria</taxon>
        <taxon>Pseudomonadati</taxon>
        <taxon>Bacteroidota</taxon>
        <taxon>Flavobacteriia</taxon>
        <taxon>Flavobacteriales</taxon>
        <taxon>Flavobacteriaceae</taxon>
        <taxon>Algibacter</taxon>
    </lineage>
</organism>
<dbReference type="EMBL" id="BBNU01000013">
    <property type="protein sequence ID" value="GAL81027.1"/>
    <property type="molecule type" value="Genomic_DNA"/>
</dbReference>
<evidence type="ECO:0000313" key="2">
    <source>
        <dbReference type="Proteomes" id="UP000029643"/>
    </source>
</evidence>
<comment type="caution">
    <text evidence="1">The sequence shown here is derived from an EMBL/GenBank/DDBJ whole genome shotgun (WGS) entry which is preliminary data.</text>
</comment>
<proteinExistence type="predicted"/>
<accession>A0A090X6C2</accession>
<gene>
    <name evidence="1" type="ORF">JCM19274_2201</name>
</gene>